<comment type="caution">
    <text evidence="2">The sequence shown here is derived from an EMBL/GenBank/DDBJ whole genome shotgun (WGS) entry which is preliminary data.</text>
</comment>
<protein>
    <recommendedName>
        <fullName evidence="4">Transcription factor zinc-finger domain-containing protein</fullName>
    </recommendedName>
</protein>
<feature type="transmembrane region" description="Helical" evidence="1">
    <location>
        <begin position="128"/>
        <end position="148"/>
    </location>
</feature>
<keyword evidence="1" id="KW-0472">Membrane</keyword>
<keyword evidence="1" id="KW-1133">Transmembrane helix</keyword>
<evidence type="ECO:0000256" key="1">
    <source>
        <dbReference type="SAM" id="Phobius"/>
    </source>
</evidence>
<keyword evidence="1" id="KW-0812">Transmembrane</keyword>
<evidence type="ECO:0008006" key="4">
    <source>
        <dbReference type="Google" id="ProtNLM"/>
    </source>
</evidence>
<dbReference type="EMBL" id="MFZG01000008">
    <property type="protein sequence ID" value="OGK17432.1"/>
    <property type="molecule type" value="Genomic_DNA"/>
</dbReference>
<proteinExistence type="predicted"/>
<evidence type="ECO:0000313" key="3">
    <source>
        <dbReference type="Proteomes" id="UP000177208"/>
    </source>
</evidence>
<gene>
    <name evidence="2" type="ORF">A2774_05480</name>
</gene>
<accession>A0A1F7GG13</accession>
<evidence type="ECO:0000313" key="2">
    <source>
        <dbReference type="EMBL" id="OGK17432.1"/>
    </source>
</evidence>
<name>A0A1F7GG13_9BACT</name>
<sequence length="248" mass="28511">MLCPNCKQKLDSDVIDEQQLLHCSNCGGTFFEENGINRITVKSAQSLSSDLKTTEFSTEEKQCPKDQSLLRPASGTENIPPDVTLYFCNSCKGIFALPNDLFIFKRAQSAKIDYFKIWRIPLPSIRSVAVLSVFLFISVLSLATYLYWQNQYAYKIEAEDLIKNNYVTVSSRYLFFTFTTDLPLKSKIVFSDKTTGQTIAKIINLEPDTFHQLITSEININNEIYYQIIIFDERGREGRTEMKRLEIN</sequence>
<dbReference type="AlphaFoldDB" id="A0A1F7GG13"/>
<organism evidence="2 3">
    <name type="scientific">Candidatus Roizmanbacteria bacterium RIFCSPHIGHO2_01_FULL_39_12c</name>
    <dbReference type="NCBI Taxonomy" id="1802031"/>
    <lineage>
        <taxon>Bacteria</taxon>
        <taxon>Candidatus Roizmaniibacteriota</taxon>
    </lineage>
</organism>
<dbReference type="Proteomes" id="UP000177208">
    <property type="component" value="Unassembled WGS sequence"/>
</dbReference>
<reference evidence="2 3" key="1">
    <citation type="journal article" date="2016" name="Nat. Commun.">
        <title>Thousands of microbial genomes shed light on interconnected biogeochemical processes in an aquifer system.</title>
        <authorList>
            <person name="Anantharaman K."/>
            <person name="Brown C.T."/>
            <person name="Hug L.A."/>
            <person name="Sharon I."/>
            <person name="Castelle C.J."/>
            <person name="Probst A.J."/>
            <person name="Thomas B.C."/>
            <person name="Singh A."/>
            <person name="Wilkins M.J."/>
            <person name="Karaoz U."/>
            <person name="Brodie E.L."/>
            <person name="Williams K.H."/>
            <person name="Hubbard S.S."/>
            <person name="Banfield J.F."/>
        </authorList>
    </citation>
    <scope>NUCLEOTIDE SEQUENCE [LARGE SCALE GENOMIC DNA]</scope>
</reference>